<dbReference type="OrthoDB" id="677737at2759"/>
<dbReference type="STRING" id="4540.A0A3L6PRJ3"/>
<evidence type="ECO:0000256" key="1">
    <source>
        <dbReference type="SAM" id="MobiDB-lite"/>
    </source>
</evidence>
<keyword evidence="3" id="KW-1185">Reference proteome</keyword>
<sequence length="218" mass="24420">MTTLYQKVPFNVGDDQPELLDEESVKSIIKAILQRHIDQVEDIQDDVAKAAKQVIANIHSEFSLQPCLGGHMDFAKNASWLLCCILKLTVFHEWVLDTNVSGYESLKDFSHRELVDYIYGLEGQGDSQAPENFEPSEATRKHGEDKSSDKMSSDYDKRVAVSYQDRKAEKLPRQEKSVEAAAGSFESSATTGNERKDKSDKLTPDDDKRAKAVGSHHS</sequence>
<accession>A0A3L6PRJ3</accession>
<dbReference type="EMBL" id="PQIB02000016">
    <property type="protein sequence ID" value="RLM61292.1"/>
    <property type="molecule type" value="Genomic_DNA"/>
</dbReference>
<name>A0A3L6PRJ3_PANMI</name>
<reference evidence="3" key="1">
    <citation type="journal article" date="2019" name="Nat. Commun.">
        <title>The genome of broomcorn millet.</title>
        <authorList>
            <person name="Zou C."/>
            <person name="Miki D."/>
            <person name="Li D."/>
            <person name="Tang Q."/>
            <person name="Xiao L."/>
            <person name="Rajput S."/>
            <person name="Deng P."/>
            <person name="Jia W."/>
            <person name="Huang R."/>
            <person name="Zhang M."/>
            <person name="Sun Y."/>
            <person name="Hu J."/>
            <person name="Fu X."/>
            <person name="Schnable P.S."/>
            <person name="Li F."/>
            <person name="Zhang H."/>
            <person name="Feng B."/>
            <person name="Zhu X."/>
            <person name="Liu R."/>
            <person name="Schnable J.C."/>
            <person name="Zhu J.-K."/>
            <person name="Zhang H."/>
        </authorList>
    </citation>
    <scope>NUCLEOTIDE SEQUENCE [LARGE SCALE GENOMIC DNA]</scope>
</reference>
<feature type="region of interest" description="Disordered" evidence="1">
    <location>
        <begin position="125"/>
        <end position="218"/>
    </location>
</feature>
<comment type="caution">
    <text evidence="2">The sequence shown here is derived from an EMBL/GenBank/DDBJ whole genome shotgun (WGS) entry which is preliminary data.</text>
</comment>
<gene>
    <name evidence="2" type="ORF">C2845_PM14G20340</name>
</gene>
<organism evidence="2 3">
    <name type="scientific">Panicum miliaceum</name>
    <name type="common">Proso millet</name>
    <name type="synonym">Broomcorn millet</name>
    <dbReference type="NCBI Taxonomy" id="4540"/>
    <lineage>
        <taxon>Eukaryota</taxon>
        <taxon>Viridiplantae</taxon>
        <taxon>Streptophyta</taxon>
        <taxon>Embryophyta</taxon>
        <taxon>Tracheophyta</taxon>
        <taxon>Spermatophyta</taxon>
        <taxon>Magnoliopsida</taxon>
        <taxon>Liliopsida</taxon>
        <taxon>Poales</taxon>
        <taxon>Poaceae</taxon>
        <taxon>PACMAD clade</taxon>
        <taxon>Panicoideae</taxon>
        <taxon>Panicodae</taxon>
        <taxon>Paniceae</taxon>
        <taxon>Panicinae</taxon>
        <taxon>Panicum</taxon>
        <taxon>Panicum sect. Panicum</taxon>
    </lineage>
</organism>
<protein>
    <submittedName>
        <fullName evidence="2">Uncharacterized protein</fullName>
    </submittedName>
</protein>
<feature type="compositionally biased region" description="Basic and acidic residues" evidence="1">
    <location>
        <begin position="193"/>
        <end position="210"/>
    </location>
</feature>
<feature type="compositionally biased region" description="Basic and acidic residues" evidence="1">
    <location>
        <begin position="137"/>
        <end position="178"/>
    </location>
</feature>
<evidence type="ECO:0000313" key="2">
    <source>
        <dbReference type="EMBL" id="RLM61292.1"/>
    </source>
</evidence>
<evidence type="ECO:0000313" key="3">
    <source>
        <dbReference type="Proteomes" id="UP000275267"/>
    </source>
</evidence>
<dbReference type="AlphaFoldDB" id="A0A3L6PRJ3"/>
<proteinExistence type="predicted"/>
<dbReference type="Proteomes" id="UP000275267">
    <property type="component" value="Unassembled WGS sequence"/>
</dbReference>